<protein>
    <submittedName>
        <fullName evidence="2">Uncharacterized protein</fullName>
    </submittedName>
</protein>
<feature type="region of interest" description="Disordered" evidence="1">
    <location>
        <begin position="1"/>
        <end position="129"/>
    </location>
</feature>
<dbReference type="AlphaFoldDB" id="A0A194XQW1"/>
<dbReference type="KEGG" id="psco:LY89DRAFT_664467"/>
<evidence type="ECO:0000256" key="1">
    <source>
        <dbReference type="SAM" id="MobiDB-lite"/>
    </source>
</evidence>
<feature type="compositionally biased region" description="Basic and acidic residues" evidence="1">
    <location>
        <begin position="107"/>
        <end position="120"/>
    </location>
</feature>
<evidence type="ECO:0000313" key="2">
    <source>
        <dbReference type="EMBL" id="KUJ22670.1"/>
    </source>
</evidence>
<dbReference type="OrthoDB" id="5234213at2759"/>
<dbReference type="Proteomes" id="UP000070700">
    <property type="component" value="Unassembled WGS sequence"/>
</dbReference>
<organism evidence="2 3">
    <name type="scientific">Mollisia scopiformis</name>
    <name type="common">Conifer needle endophyte fungus</name>
    <name type="synonym">Phialocephala scopiformis</name>
    <dbReference type="NCBI Taxonomy" id="149040"/>
    <lineage>
        <taxon>Eukaryota</taxon>
        <taxon>Fungi</taxon>
        <taxon>Dikarya</taxon>
        <taxon>Ascomycota</taxon>
        <taxon>Pezizomycotina</taxon>
        <taxon>Leotiomycetes</taxon>
        <taxon>Helotiales</taxon>
        <taxon>Mollisiaceae</taxon>
        <taxon>Mollisia</taxon>
    </lineage>
</organism>
<gene>
    <name evidence="2" type="ORF">LY89DRAFT_664467</name>
</gene>
<name>A0A194XQW1_MOLSC</name>
<evidence type="ECO:0000313" key="3">
    <source>
        <dbReference type="Proteomes" id="UP000070700"/>
    </source>
</evidence>
<feature type="compositionally biased region" description="Polar residues" evidence="1">
    <location>
        <begin position="14"/>
        <end position="23"/>
    </location>
</feature>
<sequence>MPPQGKKTLRESALETNKNNPSQLGDPISLKSETADSSPTNQDRGASSSSQSSSSVKENLKSTAPAPTEGDTDGKGKGGHQTLRQKAMQKLEENPSQLGDPVSLKAETADSRPTDQDKGAAGKGGKSKL</sequence>
<dbReference type="GeneID" id="28822498"/>
<dbReference type="RefSeq" id="XP_018077025.1">
    <property type="nucleotide sequence ID" value="XM_018212772.1"/>
</dbReference>
<dbReference type="InParanoid" id="A0A194XQW1"/>
<feature type="compositionally biased region" description="Polar residues" evidence="1">
    <location>
        <begin position="31"/>
        <end position="46"/>
    </location>
</feature>
<keyword evidence="3" id="KW-1185">Reference proteome</keyword>
<reference evidence="2 3" key="1">
    <citation type="submission" date="2015-10" db="EMBL/GenBank/DDBJ databases">
        <title>Full genome of DAOMC 229536 Phialocephala scopiformis, a fungal endophyte of spruce producing the potent anti-insectan compound rugulosin.</title>
        <authorList>
            <consortium name="DOE Joint Genome Institute"/>
            <person name="Walker A.K."/>
            <person name="Frasz S.L."/>
            <person name="Seifert K.A."/>
            <person name="Miller J.D."/>
            <person name="Mondo S.J."/>
            <person name="Labutti K."/>
            <person name="Lipzen A."/>
            <person name="Dockter R."/>
            <person name="Kennedy M."/>
            <person name="Grigoriev I.V."/>
            <person name="Spatafora J.W."/>
        </authorList>
    </citation>
    <scope>NUCLEOTIDE SEQUENCE [LARGE SCALE GENOMIC DNA]</scope>
    <source>
        <strain evidence="2 3">CBS 120377</strain>
    </source>
</reference>
<proteinExistence type="predicted"/>
<dbReference type="EMBL" id="KQ947406">
    <property type="protein sequence ID" value="KUJ22670.1"/>
    <property type="molecule type" value="Genomic_DNA"/>
</dbReference>
<accession>A0A194XQW1</accession>